<dbReference type="AlphaFoldDB" id="D4S062"/>
<dbReference type="HOGENOM" id="CLU_050521_0_0_9"/>
<gene>
    <name evidence="2" type="ORF">BUTYVIB_01478</name>
</gene>
<keyword evidence="1" id="KW-1133">Transmembrane helix</keyword>
<dbReference type="STRING" id="45851.BHV86_10345"/>
<comment type="caution">
    <text evidence="2">The sequence shown here is derived from an EMBL/GenBank/DDBJ whole genome shotgun (WGS) entry which is preliminary data.</text>
</comment>
<accession>D4S062</accession>
<organism evidence="2 3">
    <name type="scientific">Eshraghiella crossota DSM 2876</name>
    <dbReference type="NCBI Taxonomy" id="511680"/>
    <lineage>
        <taxon>Bacteria</taxon>
        <taxon>Bacillati</taxon>
        <taxon>Bacillota</taxon>
        <taxon>Clostridia</taxon>
        <taxon>Lachnospirales</taxon>
        <taxon>Lachnospiraceae</taxon>
        <taxon>Eshraghiella</taxon>
    </lineage>
</organism>
<dbReference type="eggNOG" id="COG0561">
    <property type="taxonomic scope" value="Bacteria"/>
</dbReference>
<keyword evidence="1" id="KW-0812">Transmembrane</keyword>
<dbReference type="InterPro" id="IPR010690">
    <property type="entry name" value="YqfD"/>
</dbReference>
<evidence type="ECO:0000313" key="3">
    <source>
        <dbReference type="Proteomes" id="UP000006238"/>
    </source>
</evidence>
<name>D4S062_9FIRM</name>
<dbReference type="EMBL" id="ABWN01000030">
    <property type="protein sequence ID" value="EFF68210.1"/>
    <property type="molecule type" value="Genomic_DNA"/>
</dbReference>
<sequence length="399" mass="46464">MRSDLLFTDNKIVISITGINTLRFINLLKQNNIRLFNIKRMSDTTECVMFAKDFKKIKSFAKITGVRVRISKKNGPGFFIFNNRNRYFLVAGLIIFIIIILWSTKKIVKIEIHGNEYYASTEIYEFLTENNIDYGSVVKNISCKDIEKLMLNRFDLLTFVSVHINGNTLIITVKENKTVKQEKEDETPCNLVATEDGVVVSIITRAGVPLVKAGDEVKREDVLVYSKIDYNKIMGENYGYETVCCDADILIRVNKEYKDIVNRKYEKRVYTGRIQKVKGIKINNLYLTISKEKCKFKKYDTETTYSDDRYGFKKMPVTYFYTTYREYELVESEYTDEELQNILEKKIDNYIEKLKENSIQTESKSVNIRLYSESAVAEGTITTVEPAFKKEQFIVDECD</sequence>
<reference evidence="2 3" key="1">
    <citation type="submission" date="2010-02" db="EMBL/GenBank/DDBJ databases">
        <authorList>
            <person name="Weinstock G."/>
            <person name="Sodergren E."/>
            <person name="Clifton S."/>
            <person name="Fulton L."/>
            <person name="Fulton B."/>
            <person name="Courtney L."/>
            <person name="Fronick C."/>
            <person name="Harrison M."/>
            <person name="Strong C."/>
            <person name="Farmer C."/>
            <person name="Delahaunty K."/>
            <person name="Markovic C."/>
            <person name="Hall O."/>
            <person name="Minx P."/>
            <person name="Tomlinson C."/>
            <person name="Mitreva M."/>
            <person name="Nelson J."/>
            <person name="Hou S."/>
            <person name="Wollam A."/>
            <person name="Pepin K.H."/>
            <person name="Johnson M."/>
            <person name="Bhonagiri V."/>
            <person name="Zhang X."/>
            <person name="Suruliraj S."/>
            <person name="Warren W."/>
            <person name="Chinwalla A."/>
            <person name="Mardis E.R."/>
            <person name="Wilson R.K."/>
        </authorList>
    </citation>
    <scope>NUCLEOTIDE SEQUENCE [LARGE SCALE GENOMIC DNA]</scope>
    <source>
        <strain evidence="2 3">DSM 2876</strain>
    </source>
</reference>
<feature type="transmembrane region" description="Helical" evidence="1">
    <location>
        <begin position="87"/>
        <end position="104"/>
    </location>
</feature>
<proteinExistence type="predicted"/>
<dbReference type="Pfam" id="PF06898">
    <property type="entry name" value="YqfD"/>
    <property type="match status" value="1"/>
</dbReference>
<evidence type="ECO:0000313" key="2">
    <source>
        <dbReference type="EMBL" id="EFF68210.1"/>
    </source>
</evidence>
<dbReference type="Proteomes" id="UP000006238">
    <property type="component" value="Unassembled WGS sequence"/>
</dbReference>
<keyword evidence="3" id="KW-1185">Reference proteome</keyword>
<keyword evidence="1" id="KW-0472">Membrane</keyword>
<protein>
    <submittedName>
        <fullName evidence="2">Putative sporulation protein YqfD</fullName>
    </submittedName>
</protein>
<evidence type="ECO:0000256" key="1">
    <source>
        <dbReference type="SAM" id="Phobius"/>
    </source>
</evidence>